<feature type="region of interest" description="Disordered" evidence="1">
    <location>
        <begin position="1"/>
        <end position="23"/>
    </location>
</feature>
<dbReference type="Proteomes" id="UP001066276">
    <property type="component" value="Chromosome 4_2"/>
</dbReference>
<organism evidence="2 3">
    <name type="scientific">Pleurodeles waltl</name>
    <name type="common">Iberian ribbed newt</name>
    <dbReference type="NCBI Taxonomy" id="8319"/>
    <lineage>
        <taxon>Eukaryota</taxon>
        <taxon>Metazoa</taxon>
        <taxon>Chordata</taxon>
        <taxon>Craniata</taxon>
        <taxon>Vertebrata</taxon>
        <taxon>Euteleostomi</taxon>
        <taxon>Amphibia</taxon>
        <taxon>Batrachia</taxon>
        <taxon>Caudata</taxon>
        <taxon>Salamandroidea</taxon>
        <taxon>Salamandridae</taxon>
        <taxon>Pleurodelinae</taxon>
        <taxon>Pleurodeles</taxon>
    </lineage>
</organism>
<dbReference type="AlphaFoldDB" id="A0AAV7SCE1"/>
<protein>
    <submittedName>
        <fullName evidence="2">Uncharacterized protein</fullName>
    </submittedName>
</protein>
<evidence type="ECO:0000256" key="1">
    <source>
        <dbReference type="SAM" id="MobiDB-lite"/>
    </source>
</evidence>
<comment type="caution">
    <text evidence="2">The sequence shown here is derived from an EMBL/GenBank/DDBJ whole genome shotgun (WGS) entry which is preliminary data.</text>
</comment>
<gene>
    <name evidence="2" type="ORF">NDU88_002146</name>
</gene>
<dbReference type="EMBL" id="JANPWB010000008">
    <property type="protein sequence ID" value="KAJ1161662.1"/>
    <property type="molecule type" value="Genomic_DNA"/>
</dbReference>
<proteinExistence type="predicted"/>
<accession>A0AAV7SCE1</accession>
<keyword evidence="3" id="KW-1185">Reference proteome</keyword>
<sequence length="76" mass="8545">MSSGGRKTREYERKRRAPSDGCDTLKTEYKQKKCTRAERAFRVERTFVATPVATTVQITEGEALERNACSETSTPA</sequence>
<evidence type="ECO:0000313" key="2">
    <source>
        <dbReference type="EMBL" id="KAJ1161662.1"/>
    </source>
</evidence>
<reference evidence="2" key="1">
    <citation type="journal article" date="2022" name="bioRxiv">
        <title>Sequencing and chromosome-scale assembly of the giantPleurodeles waltlgenome.</title>
        <authorList>
            <person name="Brown T."/>
            <person name="Elewa A."/>
            <person name="Iarovenko S."/>
            <person name="Subramanian E."/>
            <person name="Araus A.J."/>
            <person name="Petzold A."/>
            <person name="Susuki M."/>
            <person name="Suzuki K.-i.T."/>
            <person name="Hayashi T."/>
            <person name="Toyoda A."/>
            <person name="Oliveira C."/>
            <person name="Osipova E."/>
            <person name="Leigh N.D."/>
            <person name="Simon A."/>
            <person name="Yun M.H."/>
        </authorList>
    </citation>
    <scope>NUCLEOTIDE SEQUENCE</scope>
    <source>
        <strain evidence="2">20211129_DDA</strain>
        <tissue evidence="2">Liver</tissue>
    </source>
</reference>
<name>A0AAV7SCE1_PLEWA</name>
<evidence type="ECO:0000313" key="3">
    <source>
        <dbReference type="Proteomes" id="UP001066276"/>
    </source>
</evidence>